<dbReference type="PROSITE" id="PS51257">
    <property type="entry name" value="PROKAR_LIPOPROTEIN"/>
    <property type="match status" value="1"/>
</dbReference>
<organism evidence="2 3">
    <name type="scientific">Opacimonas viscosa</name>
    <dbReference type="NCBI Taxonomy" id="2961944"/>
    <lineage>
        <taxon>Bacteria</taxon>
        <taxon>Pseudomonadati</taxon>
        <taxon>Pseudomonadota</taxon>
        <taxon>Gammaproteobacteria</taxon>
        <taxon>Alteromonadales</taxon>
        <taxon>Alteromonadaceae</taxon>
        <taxon>Opacimonas</taxon>
    </lineage>
</organism>
<evidence type="ECO:0000313" key="3">
    <source>
        <dbReference type="Proteomes" id="UP001165413"/>
    </source>
</evidence>
<dbReference type="EMBL" id="JANATA010000017">
    <property type="protein sequence ID" value="MCP3429238.1"/>
    <property type="molecule type" value="Genomic_DNA"/>
</dbReference>
<name>A0AA41X4B9_9ALTE</name>
<dbReference type="NCBIfam" id="NF038123">
    <property type="entry name" value="NF038123_dom"/>
    <property type="match status" value="1"/>
</dbReference>
<evidence type="ECO:0000256" key="1">
    <source>
        <dbReference type="SAM" id="SignalP"/>
    </source>
</evidence>
<accession>A0AA41X4B9</accession>
<dbReference type="InterPro" id="IPR009465">
    <property type="entry name" value="Spondin_N"/>
</dbReference>
<sequence length="239" mass="25108">MKSRKKIKLLSLVVTSAMLLAACSDNDTDPVQPVPVPTPTSVDVTYEVTVTNLTNAQPLSPLGVIIHDEGHLWTIGETASLALETMAEGGDNSQLLALPVGLANASGMAPIGPGNSDTVSITIQDRVDSYISVATMLVNTNDAFTGLDKYNLAELAVGDSQTWRFAALDAGTEENSEAMSTIPGPADGGEGFNANREARNIVTYHAGVVTNADGLDTSVLDASHKFDNPVIRLTVTRIE</sequence>
<dbReference type="AlphaFoldDB" id="A0AA41X4B9"/>
<feature type="chain" id="PRO_5041436007" evidence="1">
    <location>
        <begin position="22"/>
        <end position="239"/>
    </location>
</feature>
<evidence type="ECO:0000313" key="2">
    <source>
        <dbReference type="EMBL" id="MCP3429238.1"/>
    </source>
</evidence>
<keyword evidence="3" id="KW-1185">Reference proteome</keyword>
<dbReference type="InterPro" id="IPR038678">
    <property type="entry name" value="Spondin_N_sf"/>
</dbReference>
<reference evidence="2" key="1">
    <citation type="submission" date="2022-07" db="EMBL/GenBank/DDBJ databases">
        <title>Characterization of the Novel Bacterium Alteromonas immobilis LMIT006 and Alteromonas gregis LMIT007.</title>
        <authorList>
            <person name="Lin X."/>
        </authorList>
    </citation>
    <scope>NUCLEOTIDE SEQUENCE</scope>
    <source>
        <strain evidence="2">LMIT007</strain>
    </source>
</reference>
<comment type="caution">
    <text evidence="2">The sequence shown here is derived from an EMBL/GenBank/DDBJ whole genome shotgun (WGS) entry which is preliminary data.</text>
</comment>
<proteinExistence type="predicted"/>
<protein>
    <submittedName>
        <fullName evidence="2">Spondin domain-containing protein</fullName>
    </submittedName>
</protein>
<keyword evidence="1" id="KW-0732">Signal</keyword>
<feature type="signal peptide" evidence="1">
    <location>
        <begin position="1"/>
        <end position="21"/>
    </location>
</feature>
<gene>
    <name evidence="2" type="ORF">NLF92_09810</name>
</gene>
<dbReference type="RefSeq" id="WP_254101337.1">
    <property type="nucleotide sequence ID" value="NZ_JANATA010000017.1"/>
</dbReference>
<dbReference type="Gene3D" id="2.60.40.2130">
    <property type="entry name" value="F-spondin domain"/>
    <property type="match status" value="1"/>
</dbReference>
<dbReference type="Proteomes" id="UP001165413">
    <property type="component" value="Unassembled WGS sequence"/>
</dbReference>